<dbReference type="PANTHER" id="PTHR40368">
    <property type="entry name" value="YALI0F14399P"/>
    <property type="match status" value="1"/>
</dbReference>
<keyword evidence="2" id="KW-0812">Transmembrane</keyword>
<keyword evidence="3" id="KW-0732">Signal</keyword>
<evidence type="ECO:0000256" key="3">
    <source>
        <dbReference type="SAM" id="SignalP"/>
    </source>
</evidence>
<evidence type="ECO:0008006" key="6">
    <source>
        <dbReference type="Google" id="ProtNLM"/>
    </source>
</evidence>
<name>A0AAV9IU03_CYACA</name>
<evidence type="ECO:0000256" key="2">
    <source>
        <dbReference type="SAM" id="Phobius"/>
    </source>
</evidence>
<keyword evidence="2" id="KW-0472">Membrane</keyword>
<feature type="region of interest" description="Disordered" evidence="1">
    <location>
        <begin position="111"/>
        <end position="147"/>
    </location>
</feature>
<dbReference type="PANTHER" id="PTHR40368:SF1">
    <property type="entry name" value="YALI0F14399P"/>
    <property type="match status" value="1"/>
</dbReference>
<dbReference type="EMBL" id="JANCYW010000006">
    <property type="protein sequence ID" value="KAK4535768.1"/>
    <property type="molecule type" value="Genomic_DNA"/>
</dbReference>
<proteinExistence type="predicted"/>
<evidence type="ECO:0000313" key="5">
    <source>
        <dbReference type="Proteomes" id="UP001301350"/>
    </source>
</evidence>
<feature type="compositionally biased region" description="Basic and acidic residues" evidence="1">
    <location>
        <begin position="111"/>
        <end position="126"/>
    </location>
</feature>
<feature type="region of interest" description="Disordered" evidence="1">
    <location>
        <begin position="42"/>
        <end position="62"/>
    </location>
</feature>
<organism evidence="4 5">
    <name type="scientific">Cyanidium caldarium</name>
    <name type="common">Red alga</name>
    <dbReference type="NCBI Taxonomy" id="2771"/>
    <lineage>
        <taxon>Eukaryota</taxon>
        <taxon>Rhodophyta</taxon>
        <taxon>Bangiophyceae</taxon>
        <taxon>Cyanidiales</taxon>
        <taxon>Cyanidiaceae</taxon>
        <taxon>Cyanidium</taxon>
    </lineage>
</organism>
<dbReference type="AlphaFoldDB" id="A0AAV9IU03"/>
<keyword evidence="5" id="KW-1185">Reference proteome</keyword>
<sequence>MPAKQANRRQRLWRWLWLAAVALALLTHTCFRPSLADGAPGEPAAHPLAQQAQQAAAKAAPLDPELERQALLKELQERKRSLADPQVRDRLAALQEAIIGKQPLMQRIRERRERDVHHHQQGEHPHHQGPADARSHSSAGGPHIHDGYQVGTPLPLECLSPDNDTWTPIPCVDHQHPVQLLFGVDAAFRCRWPLYTEQAYEMLREAVAMRRAIHCRVPLDNEQETGHLRFFAPVTLSLWGIAEATHLHVNTHVNFVFHAHRGYILGAAAYSVRDRFQVVTRGDALQLHGKVHWFDGHEFVSYVHKPFQLPPPVVHRLTQYALLFAVVLFASSALFFYLLYQRVLKVRLAKQWDPTFKAD</sequence>
<accession>A0AAV9IU03</accession>
<protein>
    <recommendedName>
        <fullName evidence="6">Transmembrane protein</fullName>
    </recommendedName>
</protein>
<feature type="signal peptide" evidence="3">
    <location>
        <begin position="1"/>
        <end position="36"/>
    </location>
</feature>
<reference evidence="4 5" key="1">
    <citation type="submission" date="2022-07" db="EMBL/GenBank/DDBJ databases">
        <title>Genome-wide signatures of adaptation to extreme environments.</title>
        <authorList>
            <person name="Cho C.H."/>
            <person name="Yoon H.S."/>
        </authorList>
    </citation>
    <scope>NUCLEOTIDE SEQUENCE [LARGE SCALE GENOMIC DNA]</scope>
    <source>
        <strain evidence="4 5">DBV 063 E5</strain>
    </source>
</reference>
<evidence type="ECO:0000256" key="1">
    <source>
        <dbReference type="SAM" id="MobiDB-lite"/>
    </source>
</evidence>
<dbReference type="Proteomes" id="UP001301350">
    <property type="component" value="Unassembled WGS sequence"/>
</dbReference>
<gene>
    <name evidence="4" type="ORF">CDCA_CDCA06G1793</name>
</gene>
<feature type="chain" id="PRO_5043406964" description="Transmembrane protein" evidence="3">
    <location>
        <begin position="37"/>
        <end position="359"/>
    </location>
</feature>
<keyword evidence="2" id="KW-1133">Transmembrane helix</keyword>
<comment type="caution">
    <text evidence="4">The sequence shown here is derived from an EMBL/GenBank/DDBJ whole genome shotgun (WGS) entry which is preliminary data.</text>
</comment>
<feature type="transmembrane region" description="Helical" evidence="2">
    <location>
        <begin position="320"/>
        <end position="340"/>
    </location>
</feature>
<evidence type="ECO:0000313" key="4">
    <source>
        <dbReference type="EMBL" id="KAK4535768.1"/>
    </source>
</evidence>